<evidence type="ECO:0000256" key="1">
    <source>
        <dbReference type="ARBA" id="ARBA00004651"/>
    </source>
</evidence>
<evidence type="ECO:0000313" key="9">
    <source>
        <dbReference type="EMBL" id="MFC4012783.1"/>
    </source>
</evidence>
<dbReference type="PANTHER" id="PTHR30572:SF4">
    <property type="entry name" value="ABC TRANSPORTER PERMEASE YTRF"/>
    <property type="match status" value="1"/>
</dbReference>
<reference evidence="10" key="1">
    <citation type="journal article" date="2019" name="Int. J. Syst. Evol. Microbiol.">
        <title>The Global Catalogue of Microorganisms (GCM) 10K type strain sequencing project: providing services to taxonomists for standard genome sequencing and annotation.</title>
        <authorList>
            <consortium name="The Broad Institute Genomics Platform"/>
            <consortium name="The Broad Institute Genome Sequencing Center for Infectious Disease"/>
            <person name="Wu L."/>
            <person name="Ma J."/>
        </authorList>
    </citation>
    <scope>NUCLEOTIDE SEQUENCE [LARGE SCALE GENOMIC DNA]</scope>
    <source>
        <strain evidence="10">TBRC 1276</strain>
    </source>
</reference>
<dbReference type="Proteomes" id="UP001595851">
    <property type="component" value="Unassembled WGS sequence"/>
</dbReference>
<feature type="domain" description="ABC3 transporter permease C-terminal" evidence="8">
    <location>
        <begin position="268"/>
        <end position="382"/>
    </location>
</feature>
<evidence type="ECO:0000256" key="6">
    <source>
        <dbReference type="ARBA" id="ARBA00038076"/>
    </source>
</evidence>
<dbReference type="PROSITE" id="PS51257">
    <property type="entry name" value="PROKAR_LIPOPROTEIN"/>
    <property type="match status" value="1"/>
</dbReference>
<keyword evidence="5 7" id="KW-0472">Membrane</keyword>
<keyword evidence="4 7" id="KW-1133">Transmembrane helix</keyword>
<dbReference type="EMBL" id="JBHSBI010000023">
    <property type="protein sequence ID" value="MFC4012783.1"/>
    <property type="molecule type" value="Genomic_DNA"/>
</dbReference>
<feature type="transmembrane region" description="Helical" evidence="7">
    <location>
        <begin position="749"/>
        <end position="776"/>
    </location>
</feature>
<evidence type="ECO:0000313" key="10">
    <source>
        <dbReference type="Proteomes" id="UP001595851"/>
    </source>
</evidence>
<proteinExistence type="inferred from homology"/>
<feature type="transmembrane region" description="Helical" evidence="7">
    <location>
        <begin position="796"/>
        <end position="818"/>
    </location>
</feature>
<evidence type="ECO:0000256" key="5">
    <source>
        <dbReference type="ARBA" id="ARBA00023136"/>
    </source>
</evidence>
<feature type="transmembrane region" description="Helical" evidence="7">
    <location>
        <begin position="431"/>
        <end position="452"/>
    </location>
</feature>
<comment type="subcellular location">
    <subcellularLocation>
        <location evidence="1">Cell membrane</location>
        <topology evidence="1">Multi-pass membrane protein</topology>
    </subcellularLocation>
</comment>
<dbReference type="InterPro" id="IPR050250">
    <property type="entry name" value="Macrolide_Exporter_MacB"/>
</dbReference>
<keyword evidence="3 7" id="KW-0812">Transmembrane</keyword>
<evidence type="ECO:0000259" key="8">
    <source>
        <dbReference type="Pfam" id="PF02687"/>
    </source>
</evidence>
<feature type="transmembrane region" description="Helical" evidence="7">
    <location>
        <begin position="704"/>
        <end position="728"/>
    </location>
</feature>
<name>A0ABV8GFQ6_9ACTN</name>
<feature type="domain" description="ABC3 transporter permease C-terminal" evidence="8">
    <location>
        <begin position="705"/>
        <end position="817"/>
    </location>
</feature>
<sequence length="830" mass="85016">MLRLTLSTIRTRKLAFAGALASVVVAVALVAACVIMIQSGLSTTPEVDRYAATAALVRPDQHVHVPVQGEDEDVDISLDPPPVLSGEQLARLRAVRGAEIVLDAPFPAQAVDRRGAALPGLSWGHGWEAARLTPFKLASGRAPGDGEVVLDAALARRIPARPGDTIQVVTVAGAERFRVSGVTRLALPTQSSLFFEARTVTRLTRGPLVAGVLARRGEPAATLAERVRAVSQSANLEVLTGDERARAGAPETAERIDYATDLFGPMAGIGGFLAVFVIGGTFGLSMLQRRREIALLRAIGTTAGQIRRMIAAEAALVAVVAAFPGYVLGVGLAHLLRGVLVARGLAPSELVVVTGPLPLFVAGGSGLVLTLLSALTAVRQAAGVRPAEALREAALSRRLLTVPRLLPALGVLAGAGALLALSQDLGGELGVAFQALVVILLMAATALLAPLLTRLLVWPVGTLVSAVTRMTGGLAYANSVTAIRRASSASAAIMLSVAMAGYALLVNAVLADTTAAQGRARVVADQVLLPSGGAELPPGLAETVARRPGVEAVSAVRRTSFVLHVLGDPESVPAQIVDPGTAGRVLDLGFVEGSLEGLKTPGTMAVSRAHAGANDWHVGSEVKGRLADGTAVKLRVGGVFERSLGFADVLLPGRPGDGPAGAVLVKAKPGADLTGLGPAARIVDAATYATGVRTSIEDNVTGTYLVLAVLVAFTALSLVNTLVMGTATRTREFALLRAIGASRRQIVRMMVWETAIVMTIGTIMGTAVACVVLAGANGALTGTMTLTGLPMPQYPLMLAAVAVLSLAAGLVASGMALLPRPVDALGGARE</sequence>
<evidence type="ECO:0000256" key="2">
    <source>
        <dbReference type="ARBA" id="ARBA00022475"/>
    </source>
</evidence>
<gene>
    <name evidence="9" type="ORF">ACFOY2_36505</name>
</gene>
<feature type="transmembrane region" description="Helical" evidence="7">
    <location>
        <begin position="356"/>
        <end position="378"/>
    </location>
</feature>
<evidence type="ECO:0000256" key="7">
    <source>
        <dbReference type="SAM" id="Phobius"/>
    </source>
</evidence>
<feature type="transmembrane region" description="Helical" evidence="7">
    <location>
        <begin position="491"/>
        <end position="511"/>
    </location>
</feature>
<dbReference type="PANTHER" id="PTHR30572">
    <property type="entry name" value="MEMBRANE COMPONENT OF TRANSPORTER-RELATED"/>
    <property type="match status" value="1"/>
</dbReference>
<keyword evidence="10" id="KW-1185">Reference proteome</keyword>
<dbReference type="RefSeq" id="WP_379532679.1">
    <property type="nucleotide sequence ID" value="NZ_JBHSBI010000023.1"/>
</dbReference>
<feature type="transmembrane region" description="Helical" evidence="7">
    <location>
        <begin position="262"/>
        <end position="287"/>
    </location>
</feature>
<dbReference type="InterPro" id="IPR003838">
    <property type="entry name" value="ABC3_permease_C"/>
</dbReference>
<evidence type="ECO:0000256" key="3">
    <source>
        <dbReference type="ARBA" id="ARBA00022692"/>
    </source>
</evidence>
<protein>
    <submittedName>
        <fullName evidence="9">FtsX-like permease family protein</fullName>
    </submittedName>
</protein>
<comment type="similarity">
    <text evidence="6">Belongs to the ABC-4 integral membrane protein family.</text>
</comment>
<evidence type="ECO:0000256" key="4">
    <source>
        <dbReference type="ARBA" id="ARBA00022989"/>
    </source>
</evidence>
<comment type="caution">
    <text evidence="9">The sequence shown here is derived from an EMBL/GenBank/DDBJ whole genome shotgun (WGS) entry which is preliminary data.</text>
</comment>
<dbReference type="Pfam" id="PF02687">
    <property type="entry name" value="FtsX"/>
    <property type="match status" value="2"/>
</dbReference>
<feature type="transmembrane region" description="Helical" evidence="7">
    <location>
        <begin position="399"/>
        <end position="419"/>
    </location>
</feature>
<feature type="transmembrane region" description="Helical" evidence="7">
    <location>
        <begin position="314"/>
        <end position="336"/>
    </location>
</feature>
<organism evidence="9 10">
    <name type="scientific">Nonomuraea purpurea</name>
    <dbReference type="NCBI Taxonomy" id="1849276"/>
    <lineage>
        <taxon>Bacteria</taxon>
        <taxon>Bacillati</taxon>
        <taxon>Actinomycetota</taxon>
        <taxon>Actinomycetes</taxon>
        <taxon>Streptosporangiales</taxon>
        <taxon>Streptosporangiaceae</taxon>
        <taxon>Nonomuraea</taxon>
    </lineage>
</organism>
<keyword evidence="2" id="KW-1003">Cell membrane</keyword>
<accession>A0ABV8GFQ6</accession>